<gene>
    <name evidence="2" type="ORF">N47_E46140</name>
</gene>
<dbReference type="InterPro" id="IPR036736">
    <property type="entry name" value="ACP-like_sf"/>
</dbReference>
<dbReference type="Gene3D" id="1.10.1200.10">
    <property type="entry name" value="ACP-like"/>
    <property type="match status" value="1"/>
</dbReference>
<dbReference type="EMBL" id="FR695877">
    <property type="protein sequence ID" value="CBX31102.1"/>
    <property type="molecule type" value="Genomic_DNA"/>
</dbReference>
<dbReference type="PROSITE" id="PS50075">
    <property type="entry name" value="CARRIER"/>
    <property type="match status" value="1"/>
</dbReference>
<proteinExistence type="predicted"/>
<dbReference type="AlphaFoldDB" id="E1YLW9"/>
<evidence type="ECO:0000259" key="1">
    <source>
        <dbReference type="PROSITE" id="PS50075"/>
    </source>
</evidence>
<evidence type="ECO:0000313" key="2">
    <source>
        <dbReference type="EMBL" id="CBX31102.1"/>
    </source>
</evidence>
<dbReference type="InterPro" id="IPR009081">
    <property type="entry name" value="PP-bd_ACP"/>
</dbReference>
<dbReference type="SUPFAM" id="SSF47336">
    <property type="entry name" value="ACP-like"/>
    <property type="match status" value="1"/>
</dbReference>
<protein>
    <recommendedName>
        <fullName evidence="1">Carrier domain-containing protein</fullName>
    </recommendedName>
</protein>
<dbReference type="Pfam" id="PF00550">
    <property type="entry name" value="PP-binding"/>
    <property type="match status" value="1"/>
</dbReference>
<sequence>MEDIQPDEIADDEILFGEGLGLDSLDAVEIVVLLQRNFGLEVKDMKQGKEIFYSIETLARYVFENTGIPNTAS</sequence>
<feature type="domain" description="Carrier" evidence="1">
    <location>
        <begin position="1"/>
        <end position="66"/>
    </location>
</feature>
<reference evidence="2" key="1">
    <citation type="journal article" date="2011" name="Environ. Microbiol.">
        <title>Genomic insights into the metabolic potential of the polycyclic aromatic hydrocarbon degrading sulfate-reducing Deltaproteobacterium N47.</title>
        <authorList>
            <person name="Bergmann F."/>
            <person name="Selesi D."/>
            <person name="Weinmaier T."/>
            <person name="Tischler P."/>
            <person name="Rattei T."/>
            <person name="Meckenstock R.U."/>
        </authorList>
    </citation>
    <scope>NUCLEOTIDE SEQUENCE</scope>
</reference>
<accession>E1YLW9</accession>
<name>E1YLW9_9BACT</name>
<organism evidence="2">
    <name type="scientific">uncultured Desulfobacterium sp</name>
    <dbReference type="NCBI Taxonomy" id="201089"/>
    <lineage>
        <taxon>Bacteria</taxon>
        <taxon>Pseudomonadati</taxon>
        <taxon>Thermodesulfobacteriota</taxon>
        <taxon>Desulfobacteria</taxon>
        <taxon>Desulfobacterales</taxon>
        <taxon>Desulfobacteriaceae</taxon>
        <taxon>Desulfobacterium</taxon>
        <taxon>environmental samples</taxon>
    </lineage>
</organism>